<dbReference type="Proteomes" id="UP000224629">
    <property type="component" value="Chromosome"/>
</dbReference>
<feature type="signal peptide" evidence="3">
    <location>
        <begin position="1"/>
        <end position="24"/>
    </location>
</feature>
<keyword evidence="1" id="KW-0175">Coiled coil</keyword>
<gene>
    <name evidence="4" type="ORF">CSW10_02215</name>
</gene>
<proteinExistence type="predicted"/>
<sequence>MKIKVRKTWFFGIISSLVPVFFLAAACGEKQNLGDKTPQTNGDDKNSENKVGSEKAPGKIDDQKTSSSSTTQSLNSIPFLEEQKNTLEIQTIKLINKEKKQTDDIAKVESATKEIEEKESEINKKIEELNNNSTLTENQIDHQEEKVKLEKEKQEIEKQKKDQEEKLLKEREKLMQIQEEKRKNELEKQEVALKANRQILEEKKQLDAVLSKIPDALEIAEYEKKRSNNVATVLYHFKQNSPTFHYENFIKKIENFDDNKNTITFNFNNVKTVDNNRETNERRLENVELSVSKKDSPVKLTKNVTLFWNLEDAQKIEETNAELYQKTLSPIFSKISPSILAYALANSNKETVFNSPLFANFNAAFSQVSLSVGLKDEFLGIKSVVDPQKWSFKIISATPDDENGMLKIKAQMTKSEEQTNEINNAQEFTFNDLKKSNDSDFDFEVDQHKVWPQIREKKILKEEGQDQQLTELQKGQIAKIIFESLYFKIKNSDADVLLKEFLVKDHIKNNSFFPYPQIISLKWAEMISNEGYKKVNLELKDKKLIYSFDLEYAHLANNSTLTSQDDSLQFADFKKKKIKGEIPLDHFLK</sequence>
<dbReference type="RefSeq" id="WP_099451968.1">
    <property type="nucleotide sequence ID" value="NZ_CP024161.1"/>
</dbReference>
<keyword evidence="3" id="KW-0732">Signal</keyword>
<evidence type="ECO:0000313" key="4">
    <source>
        <dbReference type="EMBL" id="ATP59740.1"/>
    </source>
</evidence>
<name>A0ABN5DSA4_9BACT</name>
<feature type="chain" id="PRO_5045704960" description="Lipoprotein" evidence="3">
    <location>
        <begin position="25"/>
        <end position="589"/>
    </location>
</feature>
<evidence type="ECO:0000313" key="5">
    <source>
        <dbReference type="Proteomes" id="UP000224629"/>
    </source>
</evidence>
<feature type="compositionally biased region" description="Basic and acidic residues" evidence="2">
    <location>
        <begin position="42"/>
        <end position="64"/>
    </location>
</feature>
<evidence type="ECO:0000256" key="1">
    <source>
        <dbReference type="SAM" id="Coils"/>
    </source>
</evidence>
<organism evidence="4 5">
    <name type="scientific">Mesomycoplasma dispar</name>
    <dbReference type="NCBI Taxonomy" id="86660"/>
    <lineage>
        <taxon>Bacteria</taxon>
        <taxon>Bacillati</taxon>
        <taxon>Mycoplasmatota</taxon>
        <taxon>Mycoplasmoidales</taxon>
        <taxon>Metamycoplasmataceae</taxon>
        <taxon>Mesomycoplasma</taxon>
    </lineage>
</organism>
<dbReference type="NCBIfam" id="NF045959">
    <property type="entry name" value="LppA_rel_LP"/>
    <property type="match status" value="1"/>
</dbReference>
<evidence type="ECO:0008006" key="6">
    <source>
        <dbReference type="Google" id="ProtNLM"/>
    </source>
</evidence>
<feature type="region of interest" description="Disordered" evidence="2">
    <location>
        <begin position="32"/>
        <end position="74"/>
    </location>
</feature>
<keyword evidence="5" id="KW-1185">Reference proteome</keyword>
<feature type="coiled-coil region" evidence="1">
    <location>
        <begin position="80"/>
        <end position="203"/>
    </location>
</feature>
<accession>A0ABN5DSA4</accession>
<evidence type="ECO:0000256" key="2">
    <source>
        <dbReference type="SAM" id="MobiDB-lite"/>
    </source>
</evidence>
<evidence type="ECO:0000256" key="3">
    <source>
        <dbReference type="SAM" id="SignalP"/>
    </source>
</evidence>
<dbReference type="EMBL" id="CP024161">
    <property type="protein sequence ID" value="ATP59740.1"/>
    <property type="molecule type" value="Genomic_DNA"/>
</dbReference>
<dbReference type="PROSITE" id="PS51257">
    <property type="entry name" value="PROKAR_LIPOPROTEIN"/>
    <property type="match status" value="1"/>
</dbReference>
<reference evidence="4" key="1">
    <citation type="submission" date="2017-10" db="EMBL/GenBank/DDBJ databases">
        <title>Genome-wide analysis of the first isolated strain mycoplasma dispar GS01.</title>
        <authorList>
            <person name="Hao H."/>
            <person name="Chen S."/>
            <person name="Zhao P."/>
            <person name="Chu Y."/>
            <person name="Liu Y."/>
        </authorList>
    </citation>
    <scope>NUCLEOTIDE SEQUENCE [LARGE SCALE GENOMIC DNA]</scope>
    <source>
        <strain evidence="4">GS01</strain>
    </source>
</reference>
<protein>
    <recommendedName>
        <fullName evidence="6">Lipoprotein</fullName>
    </recommendedName>
</protein>